<feature type="chain" id="PRO_5003426793" description="Apple domain-containing protein" evidence="1">
    <location>
        <begin position="23"/>
        <end position="373"/>
    </location>
</feature>
<organism evidence="2 3">
    <name type="scientific">Arthrobotrys oligospora (strain ATCC 24927 / CBS 115.81 / DSM 1491)</name>
    <name type="common">Nematode-trapping fungus</name>
    <name type="synonym">Didymozoophaga oligospora</name>
    <dbReference type="NCBI Taxonomy" id="756982"/>
    <lineage>
        <taxon>Eukaryota</taxon>
        <taxon>Fungi</taxon>
        <taxon>Dikarya</taxon>
        <taxon>Ascomycota</taxon>
        <taxon>Pezizomycotina</taxon>
        <taxon>Orbiliomycetes</taxon>
        <taxon>Orbiliales</taxon>
        <taxon>Orbiliaceae</taxon>
        <taxon>Orbilia</taxon>
        <taxon>Orbilia oligospora</taxon>
    </lineage>
</organism>
<sequence length="373" mass="41345">MKSITFTNVLLAVSLLTTSVAGWSYNHKTVKIIQHCTTAYCDQNVHPPQSYTKTIHKTTKSVVTITPKPSTCYTTKKDQTKTITKKYTKTYTVTSKCSTRTVYEPFIVTATRTISKTKTLTISITVTTITPDSTVVPIPPGFVSAGDDPDNQYTLSSEDDGLEKRHKKTFYPTSVKCTKTIQRIYKHTITAKRPTTTITKPGKTKTKTIKQTKKVTKTIYQQKNIKTTTITHIISTRTTTKTKTSTKTVTKRVTAFAPRITTYGACGPHNHFQGPSGSSVDVVVLPEDPIVPARIAYDCCAQCHEHVSAQGVHDCAGSYFKFDTVKLTSVCRLRLTNFCSYDNHLRFKPLIDPSRAGGQALGNGPCGRWKVQL</sequence>
<keyword evidence="1" id="KW-0732">Signal</keyword>
<evidence type="ECO:0008006" key="4">
    <source>
        <dbReference type="Google" id="ProtNLM"/>
    </source>
</evidence>
<dbReference type="InParanoid" id="G1X5H0"/>
<dbReference type="GeneID" id="22890621"/>
<accession>G1X5H0</accession>
<feature type="signal peptide" evidence="1">
    <location>
        <begin position="1"/>
        <end position="22"/>
    </location>
</feature>
<evidence type="ECO:0000313" key="3">
    <source>
        <dbReference type="Proteomes" id="UP000008784"/>
    </source>
</evidence>
<dbReference type="RefSeq" id="XP_011119732.1">
    <property type="nucleotide sequence ID" value="XM_011121430.1"/>
</dbReference>
<dbReference type="HOGENOM" id="CLU_762951_0_0_1"/>
<gene>
    <name evidence="2" type="ORF">AOL_s00054g114</name>
</gene>
<dbReference type="EMBL" id="ADOT01000084">
    <property type="protein sequence ID" value="EGX51415.1"/>
    <property type="molecule type" value="Genomic_DNA"/>
</dbReference>
<keyword evidence="3" id="KW-1185">Reference proteome</keyword>
<evidence type="ECO:0000313" key="2">
    <source>
        <dbReference type="EMBL" id="EGX51415.1"/>
    </source>
</evidence>
<protein>
    <recommendedName>
        <fullName evidence="4">Apple domain-containing protein</fullName>
    </recommendedName>
</protein>
<dbReference type="eggNOG" id="ENOG502S903">
    <property type="taxonomic scope" value="Eukaryota"/>
</dbReference>
<proteinExistence type="predicted"/>
<evidence type="ECO:0000256" key="1">
    <source>
        <dbReference type="SAM" id="SignalP"/>
    </source>
</evidence>
<comment type="caution">
    <text evidence="2">The sequence shown here is derived from an EMBL/GenBank/DDBJ whole genome shotgun (WGS) entry which is preliminary data.</text>
</comment>
<name>G1X5H0_ARTOA</name>
<dbReference type="OrthoDB" id="5403247at2759"/>
<reference evidence="2 3" key="1">
    <citation type="journal article" date="2011" name="PLoS Pathog.">
        <title>Genomic and proteomic analyses of the fungus Arthrobotrys oligospora provide insights into nematode-trap formation.</title>
        <authorList>
            <person name="Yang J."/>
            <person name="Wang L."/>
            <person name="Ji X."/>
            <person name="Feng Y."/>
            <person name="Li X."/>
            <person name="Zou C."/>
            <person name="Xu J."/>
            <person name="Ren Y."/>
            <person name="Mi Q."/>
            <person name="Wu J."/>
            <person name="Liu S."/>
            <person name="Liu Y."/>
            <person name="Huang X."/>
            <person name="Wang H."/>
            <person name="Niu X."/>
            <person name="Li J."/>
            <person name="Liang L."/>
            <person name="Luo Y."/>
            <person name="Ji K."/>
            <person name="Zhou W."/>
            <person name="Yu Z."/>
            <person name="Li G."/>
            <person name="Liu Y."/>
            <person name="Li L."/>
            <person name="Qiao M."/>
            <person name="Feng L."/>
            <person name="Zhang K.-Q."/>
        </authorList>
    </citation>
    <scope>NUCLEOTIDE SEQUENCE [LARGE SCALE GENOMIC DNA]</scope>
    <source>
        <strain evidence="3">ATCC 24927 / CBS 115.81 / DSM 1491</strain>
    </source>
</reference>
<dbReference type="OMA" id="RTIWNIK"/>
<dbReference type="STRING" id="756982.G1X5H0"/>
<dbReference type="Proteomes" id="UP000008784">
    <property type="component" value="Unassembled WGS sequence"/>
</dbReference>
<dbReference type="AlphaFoldDB" id="G1X5H0"/>